<dbReference type="InParanoid" id="A0A316W0N9"/>
<feature type="region of interest" description="Disordered" evidence="1">
    <location>
        <begin position="659"/>
        <end position="817"/>
    </location>
</feature>
<evidence type="ECO:0000256" key="1">
    <source>
        <dbReference type="SAM" id="MobiDB-lite"/>
    </source>
</evidence>
<accession>A0A316W0N9</accession>
<feature type="compositionally biased region" description="Low complexity" evidence="1">
    <location>
        <begin position="133"/>
        <end position="173"/>
    </location>
</feature>
<evidence type="ECO:0000259" key="2">
    <source>
        <dbReference type="PROSITE" id="PS51011"/>
    </source>
</evidence>
<dbReference type="InterPro" id="IPR036431">
    <property type="entry name" value="ARID_dom_sf"/>
</dbReference>
<name>A0A316W0N9_9BASI</name>
<protein>
    <recommendedName>
        <fullName evidence="2">ARID domain-containing protein</fullName>
    </recommendedName>
</protein>
<gene>
    <name evidence="3" type="ORF">IE81DRAFT_137309</name>
</gene>
<evidence type="ECO:0000313" key="3">
    <source>
        <dbReference type="EMBL" id="PWN42293.1"/>
    </source>
</evidence>
<organism evidence="3 4">
    <name type="scientific">Ceraceosorus guamensis</name>
    <dbReference type="NCBI Taxonomy" id="1522189"/>
    <lineage>
        <taxon>Eukaryota</taxon>
        <taxon>Fungi</taxon>
        <taxon>Dikarya</taxon>
        <taxon>Basidiomycota</taxon>
        <taxon>Ustilaginomycotina</taxon>
        <taxon>Exobasidiomycetes</taxon>
        <taxon>Ceraceosorales</taxon>
        <taxon>Ceraceosoraceae</taxon>
        <taxon>Ceraceosorus</taxon>
    </lineage>
</organism>
<evidence type="ECO:0000313" key="4">
    <source>
        <dbReference type="Proteomes" id="UP000245783"/>
    </source>
</evidence>
<dbReference type="PROSITE" id="PS51011">
    <property type="entry name" value="ARID"/>
    <property type="match status" value="1"/>
</dbReference>
<feature type="compositionally biased region" description="Low complexity" evidence="1">
    <location>
        <begin position="21"/>
        <end position="42"/>
    </location>
</feature>
<feature type="compositionally biased region" description="Polar residues" evidence="1">
    <location>
        <begin position="585"/>
        <end position="599"/>
    </location>
</feature>
<feature type="compositionally biased region" description="Polar residues" evidence="1">
    <location>
        <begin position="383"/>
        <end position="393"/>
    </location>
</feature>
<dbReference type="GO" id="GO:0003677">
    <property type="term" value="F:DNA binding"/>
    <property type="evidence" value="ECO:0007669"/>
    <property type="project" value="InterPro"/>
</dbReference>
<feature type="region of interest" description="Disordered" evidence="1">
    <location>
        <begin position="133"/>
        <end position="203"/>
    </location>
</feature>
<sequence>MLPSGINGLDPALLAQLGLAPQQGGQQGQGQQQSLYGLGQPQMPQGSNQMIGNAQFGLGDMGFGGVGSFGQTMNPQQQQQNQPPPQQQQQQQNQFQQFQPQFNQFGALTNPAGGIGMSNATLSNLANMFGQSSQGQNYMQQQQQQQQQPQPQHQPQQQQFQANQQRPASAQGQQQGGQTGQSQPYGQAQPQGARPNVPQGISNPYQSLQALQSSMQTLQRQWQTVAGHPDSPQKQNAQQQLATQIKRIKATQAGVLQMIQNSGQAGQLSNLSQQMQAAQQGSSMPTQQQQQQAPPPHLQHQQGAQQGQAQPQQQQQQQSFPQQPQQAGTSSQPGQGPPVGDGAHHQDQLAALQAFAQRQRNAQHPNQPRSGTPQQGFPGAAASQGNQQPSQGVQGLAAGPAGGAAAAGPQPPRDFLGTVRAFMSSKGTPLPQNMSMTFVGPSLNSSESTRSVDLQNLFASIVGLGGSARIGTVPNGWALAAQRLNLATHVSHSTGMANLSAADIAQGVPPPNQVADRLMSFYKDRLGSFEEFWMQRMRGASGQAQPQTQANQQSGPAGGQQQLPLHQLQQQQQQQQQKPPNGQSIVQPPSDNTTSQQPAGQAPDNASAPLQNVTMAQASAMVAALPGHMQQLSAMVQAQRITPEQARQRAAQLQAASQRAVQLAQEGQARQNQAHAQQPSSTPQQPPQSTPSGQTIQQQQQQLQQPPQQQGPLQAQIMQPPPTPQNAAFEQQAQLQRPQEAVPTAPPGGQAEANKTKAESKRPAKKPRKSTASVELGPSGEVPAPPTVPHESGAPSTQTSSGMPSDAAAQQALATHQIQQAHAAMQALQHGNLSKQQQQGALAAIKTAFPKLDPPTQARAMSIAQTVTSQIATPPDADKSEGGAPASADAGPDVPPSSLADAVRQQQAKQAATGGPQLAPGLGSAAAAALAEVPLSAADVSNQRPFYKIEYMPIRRDLKSFGGWDLDHIQDAIGTQLEGRGKVPRHVRELGHVDVGGLTMSLRSRLEIEVAYALNALRILSSGSGSSSQVDFIFPLGSCDDLLDELVELLEDSVLGRSDEELELLAERPRDDTLSLASDGPTSPGLSHREWIDAVLEEQQENQVWRRKRLQGAALSSGDANTFRLDDHSDSDEEVLAVEEDADGLLDLRDSAQDVDARSANERRANHFAATSIAVLEILRNLAMMTENNVVIAEHPRALSLLARICSLTDAQVKRRFRQRLPEVSQEDEEEEVEGEVRTVLTLTEALRVRKDILEIIATLACDHIRLASLGPSASVALFELIAGFIVDAGDIEEKSGGVYDQHSSTQPVARKVPQHADIALEAFSRFAQPDENREVLSALLSSSRVLQFTQVLVKLLPVSDLDFQLMRTEPRLAYNERLAMSLYNMCFLAPPKVKSVLRSTPGVIKVLFRVINRLAYISTDFSMNPFGTLIARLVEALRLISDAADSFAAASFGGPASRQSSAGSAVLIEDLMNVLEILAFQGIDPVIVSELESMIHA</sequence>
<dbReference type="InterPro" id="IPR033388">
    <property type="entry name" value="BAF250_C"/>
</dbReference>
<feature type="compositionally biased region" description="Low complexity" evidence="1">
    <location>
        <begin position="690"/>
        <end position="718"/>
    </location>
</feature>
<feature type="region of interest" description="Disordered" evidence="1">
    <location>
        <begin position="870"/>
        <end position="917"/>
    </location>
</feature>
<feature type="region of interest" description="Disordered" evidence="1">
    <location>
        <begin position="270"/>
        <end position="345"/>
    </location>
</feature>
<dbReference type="OrthoDB" id="1938591at2759"/>
<dbReference type="GeneID" id="37032188"/>
<feature type="compositionally biased region" description="Low complexity" evidence="1">
    <location>
        <begin position="882"/>
        <end position="898"/>
    </location>
</feature>
<dbReference type="RefSeq" id="XP_025369453.1">
    <property type="nucleotide sequence ID" value="XM_025510318.1"/>
</dbReference>
<dbReference type="InterPro" id="IPR001606">
    <property type="entry name" value="ARID_dom"/>
</dbReference>
<feature type="compositionally biased region" description="Low complexity" evidence="1">
    <location>
        <begin position="541"/>
        <end position="584"/>
    </location>
</feature>
<dbReference type="Gene3D" id="1.10.150.60">
    <property type="entry name" value="ARID DNA-binding domain"/>
    <property type="match status" value="1"/>
</dbReference>
<dbReference type="STRING" id="1522189.A0A316W0N9"/>
<reference evidence="3 4" key="1">
    <citation type="journal article" date="2018" name="Mol. Biol. Evol.">
        <title>Broad Genomic Sampling Reveals a Smut Pathogenic Ancestry of the Fungal Clade Ustilaginomycotina.</title>
        <authorList>
            <person name="Kijpornyongpan T."/>
            <person name="Mondo S.J."/>
            <person name="Barry K."/>
            <person name="Sandor L."/>
            <person name="Lee J."/>
            <person name="Lipzen A."/>
            <person name="Pangilinan J."/>
            <person name="LaButti K."/>
            <person name="Hainaut M."/>
            <person name="Henrissat B."/>
            <person name="Grigoriev I.V."/>
            <person name="Spatafora J.W."/>
            <person name="Aime M.C."/>
        </authorList>
    </citation>
    <scope>NUCLEOTIDE SEQUENCE [LARGE SCALE GENOMIC DNA]</scope>
    <source>
        <strain evidence="3 4">MCA 4658</strain>
    </source>
</reference>
<feature type="region of interest" description="Disordered" evidence="1">
    <location>
        <begin position="358"/>
        <end position="416"/>
    </location>
</feature>
<proteinExistence type="predicted"/>
<feature type="compositionally biased region" description="Low complexity" evidence="1">
    <location>
        <begin position="233"/>
        <end position="242"/>
    </location>
</feature>
<keyword evidence="4" id="KW-1185">Reference proteome</keyword>
<dbReference type="Proteomes" id="UP000245783">
    <property type="component" value="Unassembled WGS sequence"/>
</dbReference>
<feature type="compositionally biased region" description="Low complexity" evidence="1">
    <location>
        <begin position="807"/>
        <end position="817"/>
    </location>
</feature>
<feature type="compositionally biased region" description="Polar residues" evidence="1">
    <location>
        <begin position="43"/>
        <end position="52"/>
    </location>
</feature>
<feature type="compositionally biased region" description="Polar residues" evidence="1">
    <location>
        <begin position="794"/>
        <end position="803"/>
    </location>
</feature>
<feature type="compositionally biased region" description="Polar residues" evidence="1">
    <location>
        <begin position="725"/>
        <end position="737"/>
    </location>
</feature>
<feature type="compositionally biased region" description="Low complexity" evidence="1">
    <location>
        <begin position="397"/>
        <end position="408"/>
    </location>
</feature>
<feature type="compositionally biased region" description="Low complexity" evidence="1">
    <location>
        <begin position="74"/>
        <end position="95"/>
    </location>
</feature>
<feature type="compositionally biased region" description="Low complexity" evidence="1">
    <location>
        <begin position="270"/>
        <end position="327"/>
    </location>
</feature>
<feature type="region of interest" description="Disordered" evidence="1">
    <location>
        <begin position="21"/>
        <end position="95"/>
    </location>
</feature>
<dbReference type="Pfam" id="PF12031">
    <property type="entry name" value="BAF250_C"/>
    <property type="match status" value="1"/>
</dbReference>
<feature type="domain" description="ARID" evidence="2">
    <location>
        <begin position="409"/>
        <end position="534"/>
    </location>
</feature>
<feature type="region of interest" description="Disordered" evidence="1">
    <location>
        <begin position="538"/>
        <end position="607"/>
    </location>
</feature>
<dbReference type="EMBL" id="KZ819381">
    <property type="protein sequence ID" value="PWN42293.1"/>
    <property type="molecule type" value="Genomic_DNA"/>
</dbReference>
<feature type="compositionally biased region" description="Polar residues" evidence="1">
    <location>
        <begin position="364"/>
        <end position="375"/>
    </location>
</feature>
<feature type="region of interest" description="Disordered" evidence="1">
    <location>
        <begin position="219"/>
        <end position="242"/>
    </location>
</feature>
<feature type="compositionally biased region" description="Gly residues" evidence="1">
    <location>
        <begin position="59"/>
        <end position="68"/>
    </location>
</feature>